<keyword evidence="6" id="KW-1133">Transmembrane helix</keyword>
<evidence type="ECO:0000259" key="13">
    <source>
        <dbReference type="Pfam" id="PF00060"/>
    </source>
</evidence>
<gene>
    <name evidence="15" type="primary">GLRK_3</name>
    <name evidence="15" type="ORF">E2C01_070533</name>
</gene>
<organism evidence="15 16">
    <name type="scientific">Portunus trituberculatus</name>
    <name type="common">Swimming crab</name>
    <name type="synonym">Neptunus trituberculatus</name>
    <dbReference type="NCBI Taxonomy" id="210409"/>
    <lineage>
        <taxon>Eukaryota</taxon>
        <taxon>Metazoa</taxon>
        <taxon>Ecdysozoa</taxon>
        <taxon>Arthropoda</taxon>
        <taxon>Crustacea</taxon>
        <taxon>Multicrustacea</taxon>
        <taxon>Malacostraca</taxon>
        <taxon>Eumalacostraca</taxon>
        <taxon>Eucarida</taxon>
        <taxon>Decapoda</taxon>
        <taxon>Pleocyemata</taxon>
        <taxon>Brachyura</taxon>
        <taxon>Eubrachyura</taxon>
        <taxon>Portunoidea</taxon>
        <taxon>Portunidae</taxon>
        <taxon>Portuninae</taxon>
        <taxon>Portunus</taxon>
    </lineage>
</organism>
<dbReference type="InterPro" id="IPR052192">
    <property type="entry name" value="Insect_Ionotropic_Sensory_Rcpt"/>
</dbReference>
<keyword evidence="11" id="KW-1071">Ligand-gated ion channel</keyword>
<keyword evidence="4" id="KW-1003">Cell membrane</keyword>
<evidence type="ECO:0000256" key="8">
    <source>
        <dbReference type="ARBA" id="ARBA00023136"/>
    </source>
</evidence>
<evidence type="ECO:0000256" key="2">
    <source>
        <dbReference type="ARBA" id="ARBA00008685"/>
    </source>
</evidence>
<dbReference type="PANTHER" id="PTHR42643">
    <property type="entry name" value="IONOTROPIC RECEPTOR 20A-RELATED"/>
    <property type="match status" value="1"/>
</dbReference>
<dbReference type="Pfam" id="PF00060">
    <property type="entry name" value="Lig_chan"/>
    <property type="match status" value="1"/>
</dbReference>
<dbReference type="AlphaFoldDB" id="A0A5B7I5H9"/>
<evidence type="ECO:0000256" key="3">
    <source>
        <dbReference type="ARBA" id="ARBA00022448"/>
    </source>
</evidence>
<dbReference type="PANTHER" id="PTHR42643:SF24">
    <property type="entry name" value="IONOTROPIC RECEPTOR 60A"/>
    <property type="match status" value="1"/>
</dbReference>
<dbReference type="GO" id="GO:0050906">
    <property type="term" value="P:detection of stimulus involved in sensory perception"/>
    <property type="evidence" value="ECO:0007669"/>
    <property type="project" value="UniProtKB-ARBA"/>
</dbReference>
<evidence type="ECO:0000256" key="5">
    <source>
        <dbReference type="ARBA" id="ARBA00022692"/>
    </source>
</evidence>
<evidence type="ECO:0000256" key="9">
    <source>
        <dbReference type="ARBA" id="ARBA00023170"/>
    </source>
</evidence>
<feature type="domain" description="Ionotropic glutamate receptor C-terminal" evidence="13">
    <location>
        <begin position="107"/>
        <end position="210"/>
    </location>
</feature>
<dbReference type="GO" id="GO:0015276">
    <property type="term" value="F:ligand-gated monoatomic ion channel activity"/>
    <property type="evidence" value="ECO:0007669"/>
    <property type="project" value="InterPro"/>
</dbReference>
<dbReference type="Gene3D" id="1.10.287.70">
    <property type="match status" value="1"/>
</dbReference>
<dbReference type="Gene3D" id="3.40.190.10">
    <property type="entry name" value="Periplasmic binding protein-like II"/>
    <property type="match status" value="1"/>
</dbReference>
<name>A0A5B7I5H9_PORTR</name>
<keyword evidence="9 15" id="KW-0675">Receptor</keyword>
<sequence>MATLGNPLATPYRPFLDAASIVIALYELRHASDGKFGTPAGGGNWTGVVGTLQHEMADFSMDLTVTPGRAEVVEYSRAYIDESLVILSSKPKPLPEYLSVVRPLEGEVWGAIVICVMIWGSVLWMMERLSHWISGRRYLSFSSSMFYGWGLLLEDRPFEPPSSTSSQILVGTWLLVYLIVSTGYKGSLISHLVVESKSSVINSMEELAERGRTQGWVWGVSGVPMTGAYRPFFASSPSPAVLEVYKHIKVLNCSSYPVPTI</sequence>
<dbReference type="Proteomes" id="UP000324222">
    <property type="component" value="Unassembled WGS sequence"/>
</dbReference>
<evidence type="ECO:0000256" key="1">
    <source>
        <dbReference type="ARBA" id="ARBA00004651"/>
    </source>
</evidence>
<evidence type="ECO:0000256" key="11">
    <source>
        <dbReference type="ARBA" id="ARBA00023286"/>
    </source>
</evidence>
<evidence type="ECO:0000256" key="6">
    <source>
        <dbReference type="ARBA" id="ARBA00022989"/>
    </source>
</evidence>
<dbReference type="GO" id="GO:0005886">
    <property type="term" value="C:plasma membrane"/>
    <property type="evidence" value="ECO:0007669"/>
    <property type="project" value="UniProtKB-SubCell"/>
</dbReference>
<proteinExistence type="inferred from homology"/>
<keyword evidence="12" id="KW-0407">Ion channel</keyword>
<keyword evidence="16" id="KW-1185">Reference proteome</keyword>
<dbReference type="InterPro" id="IPR001320">
    <property type="entry name" value="Iontro_rcpt_C"/>
</dbReference>
<evidence type="ECO:0000256" key="12">
    <source>
        <dbReference type="ARBA" id="ARBA00023303"/>
    </source>
</evidence>
<dbReference type="SUPFAM" id="SSF53850">
    <property type="entry name" value="Periplasmic binding protein-like II"/>
    <property type="match status" value="1"/>
</dbReference>
<accession>A0A5B7I5H9</accession>
<reference evidence="15 16" key="1">
    <citation type="submission" date="2019-05" db="EMBL/GenBank/DDBJ databases">
        <title>Another draft genome of Portunus trituberculatus and its Hox gene families provides insights of decapod evolution.</title>
        <authorList>
            <person name="Jeong J.-H."/>
            <person name="Song I."/>
            <person name="Kim S."/>
            <person name="Choi T."/>
            <person name="Kim D."/>
            <person name="Ryu S."/>
            <person name="Kim W."/>
        </authorList>
    </citation>
    <scope>NUCLEOTIDE SEQUENCE [LARGE SCALE GENOMIC DNA]</scope>
    <source>
        <tissue evidence="15">Muscle</tissue>
    </source>
</reference>
<evidence type="ECO:0000256" key="10">
    <source>
        <dbReference type="ARBA" id="ARBA00023180"/>
    </source>
</evidence>
<evidence type="ECO:0000313" key="15">
    <source>
        <dbReference type="EMBL" id="MPC76128.1"/>
    </source>
</evidence>
<keyword evidence="8" id="KW-0472">Membrane</keyword>
<comment type="subcellular location">
    <subcellularLocation>
        <location evidence="1">Cell membrane</location>
        <topology evidence="1">Multi-pass membrane protein</topology>
    </subcellularLocation>
</comment>
<dbReference type="OrthoDB" id="7256637at2759"/>
<dbReference type="Pfam" id="PF10613">
    <property type="entry name" value="Lig_chan-Glu_bd"/>
    <property type="match status" value="1"/>
</dbReference>
<evidence type="ECO:0000259" key="14">
    <source>
        <dbReference type="Pfam" id="PF10613"/>
    </source>
</evidence>
<comment type="caution">
    <text evidence="15">The sequence shown here is derived from an EMBL/GenBank/DDBJ whole genome shotgun (WGS) entry which is preliminary data.</text>
</comment>
<keyword evidence="10" id="KW-0325">Glycoprotein</keyword>
<dbReference type="InterPro" id="IPR019594">
    <property type="entry name" value="Glu/Gly-bd"/>
</dbReference>
<keyword evidence="3" id="KW-0813">Transport</keyword>
<dbReference type="EMBL" id="VSRR010042663">
    <property type="protein sequence ID" value="MPC76128.1"/>
    <property type="molecule type" value="Genomic_DNA"/>
</dbReference>
<protein>
    <submittedName>
        <fullName evidence="15">Glutamate receptor</fullName>
    </submittedName>
</protein>
<evidence type="ECO:0000256" key="4">
    <source>
        <dbReference type="ARBA" id="ARBA00022475"/>
    </source>
</evidence>
<keyword evidence="7" id="KW-0406">Ion transport</keyword>
<comment type="similarity">
    <text evidence="2">Belongs to the glutamate-gated ion channel (TC 1.A.10.1) family.</text>
</comment>
<evidence type="ECO:0000313" key="16">
    <source>
        <dbReference type="Proteomes" id="UP000324222"/>
    </source>
</evidence>
<feature type="domain" description="Ionotropic glutamate receptor L-glutamate and glycine-binding" evidence="14">
    <location>
        <begin position="26"/>
        <end position="91"/>
    </location>
</feature>
<keyword evidence="5" id="KW-0812">Transmembrane</keyword>
<evidence type="ECO:0000256" key="7">
    <source>
        <dbReference type="ARBA" id="ARBA00023065"/>
    </source>
</evidence>